<sequence length="512" mass="57218">MADRRISGSDNMCESTTAASTGPLIYAVPDVLITTILQHLSASDLCHVASCCRWLRDATNQDSLWLPLCQSRGWERYGTSTDLAKIASFGPSKQAADDSAAGDDIVTFQEDRIVTYENTAGLTSTCRWKGVYMRANHLEKNWATNCSYLKAFDLDVEESPRHRTAHHERSRAVVDGDLLAIQSVSKEIHVYDIRNNTLQCVIPSIETAGLFKFRDGVIVVPFQSGVACAFDASTGKLLQTIDGNWRRDAVSLLFDGELVITYVLTFNGKYSDKFRAIYVWCVKDGKLIRILTVDPTGGDCVCYNMDYRDKMVAAAFEGDCIRVWDAKSGECVHTLKCPGEKSEVQLGDNVIVGFSTKGDECVTTIWSQDTGECQKVIHVGLPVPISHFRKHMLSGYNAELINSLILLKFDPMCCNPIRSVYAHNLRGEFITQLMSDTYVEKGNGSKRLFYVNDPPPKGEGQKTQNRVIFNVTPNGLVKLFDVDSSNQIIWIDDIRMITCDNKEGILLVHHYW</sequence>
<dbReference type="InterPro" id="IPR036047">
    <property type="entry name" value="F-box-like_dom_sf"/>
</dbReference>
<reference evidence="2" key="1">
    <citation type="submission" date="2022-11" db="UniProtKB">
        <authorList>
            <consortium name="EnsemblMetazoa"/>
        </authorList>
    </citation>
    <scope>IDENTIFICATION</scope>
</reference>
<dbReference type="GeneID" id="119736171"/>
<dbReference type="EnsemblMetazoa" id="XM_038210193.1">
    <property type="protein sequence ID" value="XP_038066121.1"/>
    <property type="gene ID" value="LOC119736171"/>
</dbReference>
<dbReference type="Gene3D" id="1.20.1280.50">
    <property type="match status" value="1"/>
</dbReference>
<dbReference type="InterPro" id="IPR001810">
    <property type="entry name" value="F-box_dom"/>
</dbReference>
<evidence type="ECO:0000259" key="1">
    <source>
        <dbReference type="PROSITE" id="PS50181"/>
    </source>
</evidence>
<feature type="domain" description="F-box" evidence="1">
    <location>
        <begin position="22"/>
        <end position="68"/>
    </location>
</feature>
<evidence type="ECO:0000313" key="2">
    <source>
        <dbReference type="EnsemblMetazoa" id="XP_038066121.1"/>
    </source>
</evidence>
<dbReference type="Pfam" id="PF12937">
    <property type="entry name" value="F-box-like"/>
    <property type="match status" value="1"/>
</dbReference>
<organism evidence="2 3">
    <name type="scientific">Patiria miniata</name>
    <name type="common">Bat star</name>
    <name type="synonym">Asterina miniata</name>
    <dbReference type="NCBI Taxonomy" id="46514"/>
    <lineage>
        <taxon>Eukaryota</taxon>
        <taxon>Metazoa</taxon>
        <taxon>Echinodermata</taxon>
        <taxon>Eleutherozoa</taxon>
        <taxon>Asterozoa</taxon>
        <taxon>Asteroidea</taxon>
        <taxon>Valvatacea</taxon>
        <taxon>Valvatida</taxon>
        <taxon>Asterinidae</taxon>
        <taxon>Patiria</taxon>
    </lineage>
</organism>
<keyword evidence="3" id="KW-1185">Reference proteome</keyword>
<dbReference type="PROSITE" id="PS50181">
    <property type="entry name" value="FBOX"/>
    <property type="match status" value="1"/>
</dbReference>
<dbReference type="OrthoDB" id="3219396at2759"/>
<dbReference type="InterPro" id="IPR011047">
    <property type="entry name" value="Quinoprotein_ADH-like_sf"/>
</dbReference>
<name>A0A914ARW3_PATMI</name>
<dbReference type="RefSeq" id="XP_038066121.1">
    <property type="nucleotide sequence ID" value="XM_038210193.1"/>
</dbReference>
<dbReference type="SUPFAM" id="SSF50998">
    <property type="entry name" value="Quinoprotein alcohol dehydrogenase-like"/>
    <property type="match status" value="1"/>
</dbReference>
<dbReference type="Proteomes" id="UP000887568">
    <property type="component" value="Unplaced"/>
</dbReference>
<accession>A0A914ARW3</accession>
<dbReference type="SUPFAM" id="SSF81383">
    <property type="entry name" value="F-box domain"/>
    <property type="match status" value="1"/>
</dbReference>
<proteinExistence type="predicted"/>
<dbReference type="AlphaFoldDB" id="A0A914ARW3"/>
<evidence type="ECO:0000313" key="3">
    <source>
        <dbReference type="Proteomes" id="UP000887568"/>
    </source>
</evidence>
<dbReference type="Gene3D" id="2.130.10.10">
    <property type="entry name" value="YVTN repeat-like/Quinoprotein amine dehydrogenase"/>
    <property type="match status" value="1"/>
</dbReference>
<protein>
    <recommendedName>
        <fullName evidence="1">F-box domain-containing protein</fullName>
    </recommendedName>
</protein>
<dbReference type="InterPro" id="IPR015943">
    <property type="entry name" value="WD40/YVTN_repeat-like_dom_sf"/>
</dbReference>